<dbReference type="EMBL" id="PKPP01002576">
    <property type="protein sequence ID" value="PWA74386.1"/>
    <property type="molecule type" value="Genomic_DNA"/>
</dbReference>
<feature type="region of interest" description="Disordered" evidence="1">
    <location>
        <begin position="31"/>
        <end position="97"/>
    </location>
</feature>
<feature type="compositionally biased region" description="Polar residues" evidence="1">
    <location>
        <begin position="63"/>
        <end position="73"/>
    </location>
</feature>
<dbReference type="AlphaFoldDB" id="A0A2U1NLM2"/>
<dbReference type="Proteomes" id="UP000245207">
    <property type="component" value="Unassembled WGS sequence"/>
</dbReference>
<accession>A0A2U1NLM2</accession>
<comment type="caution">
    <text evidence="2">The sequence shown here is derived from an EMBL/GenBank/DDBJ whole genome shotgun (WGS) entry which is preliminary data.</text>
</comment>
<gene>
    <name evidence="2" type="ORF">CTI12_AA254330</name>
</gene>
<evidence type="ECO:0000313" key="3">
    <source>
        <dbReference type="Proteomes" id="UP000245207"/>
    </source>
</evidence>
<proteinExistence type="predicted"/>
<protein>
    <submittedName>
        <fullName evidence="2">Uncharacterized protein</fullName>
    </submittedName>
</protein>
<evidence type="ECO:0000256" key="1">
    <source>
        <dbReference type="SAM" id="MobiDB-lite"/>
    </source>
</evidence>
<sequence length="97" mass="10944">MQMMKFPTPGVSHVGYPVQIAIWNVEGLEDQASIPQTKCAREPRGKSPPRRNNGQIRHRPRSTGHQLGDNLTENAKLLPEELADEEYGRVRMGNRPT</sequence>
<keyword evidence="3" id="KW-1185">Reference proteome</keyword>
<name>A0A2U1NLM2_ARTAN</name>
<reference evidence="2 3" key="1">
    <citation type="journal article" date="2018" name="Mol. Plant">
        <title>The genome of Artemisia annua provides insight into the evolution of Asteraceae family and artemisinin biosynthesis.</title>
        <authorList>
            <person name="Shen Q."/>
            <person name="Zhang L."/>
            <person name="Liao Z."/>
            <person name="Wang S."/>
            <person name="Yan T."/>
            <person name="Shi P."/>
            <person name="Liu M."/>
            <person name="Fu X."/>
            <person name="Pan Q."/>
            <person name="Wang Y."/>
            <person name="Lv Z."/>
            <person name="Lu X."/>
            <person name="Zhang F."/>
            <person name="Jiang W."/>
            <person name="Ma Y."/>
            <person name="Chen M."/>
            <person name="Hao X."/>
            <person name="Li L."/>
            <person name="Tang Y."/>
            <person name="Lv G."/>
            <person name="Zhou Y."/>
            <person name="Sun X."/>
            <person name="Brodelius P.E."/>
            <person name="Rose J.K.C."/>
            <person name="Tang K."/>
        </authorList>
    </citation>
    <scope>NUCLEOTIDE SEQUENCE [LARGE SCALE GENOMIC DNA]</scope>
    <source>
        <strain evidence="3">cv. Huhao1</strain>
        <tissue evidence="2">Leaf</tissue>
    </source>
</reference>
<evidence type="ECO:0000313" key="2">
    <source>
        <dbReference type="EMBL" id="PWA74386.1"/>
    </source>
</evidence>
<organism evidence="2 3">
    <name type="scientific">Artemisia annua</name>
    <name type="common">Sweet wormwood</name>
    <dbReference type="NCBI Taxonomy" id="35608"/>
    <lineage>
        <taxon>Eukaryota</taxon>
        <taxon>Viridiplantae</taxon>
        <taxon>Streptophyta</taxon>
        <taxon>Embryophyta</taxon>
        <taxon>Tracheophyta</taxon>
        <taxon>Spermatophyta</taxon>
        <taxon>Magnoliopsida</taxon>
        <taxon>eudicotyledons</taxon>
        <taxon>Gunneridae</taxon>
        <taxon>Pentapetalae</taxon>
        <taxon>asterids</taxon>
        <taxon>campanulids</taxon>
        <taxon>Asterales</taxon>
        <taxon>Asteraceae</taxon>
        <taxon>Asteroideae</taxon>
        <taxon>Anthemideae</taxon>
        <taxon>Artemisiinae</taxon>
        <taxon>Artemisia</taxon>
    </lineage>
</organism>